<dbReference type="HOGENOM" id="CLU_025443_5_0_9"/>
<reference evidence="5 6" key="1">
    <citation type="submission" date="2010-08" db="EMBL/GenBank/DDBJ databases">
        <authorList>
            <person name="Weinstock G."/>
            <person name="Sodergren E."/>
            <person name="Clifton S."/>
            <person name="Fulton L."/>
            <person name="Fulton B."/>
            <person name="Courtney L."/>
            <person name="Fronick C."/>
            <person name="Harrison M."/>
            <person name="Strong C."/>
            <person name="Farmer C."/>
            <person name="Delahaunty K."/>
            <person name="Markovic C."/>
            <person name="Hall O."/>
            <person name="Minx P."/>
            <person name="Tomlinson C."/>
            <person name="Mitreva M."/>
            <person name="Hou S."/>
            <person name="Chen J."/>
            <person name="Wollam A."/>
            <person name="Pepin K.H."/>
            <person name="Johnson M."/>
            <person name="Bhonagiri V."/>
            <person name="Zhang X."/>
            <person name="Suruliraj S."/>
            <person name="Warren W."/>
            <person name="Chinwalla A."/>
            <person name="Mardis E.R."/>
            <person name="Wilson R.K."/>
        </authorList>
    </citation>
    <scope>NUCLEOTIDE SEQUENCE [LARGE SCALE GENOMIC DNA]</scope>
    <source>
        <strain evidence="5 6">F0359</strain>
    </source>
</reference>
<dbReference type="Pfam" id="PF00149">
    <property type="entry name" value="Metallophos"/>
    <property type="match status" value="1"/>
</dbReference>
<protein>
    <submittedName>
        <fullName evidence="5">Ser/Thr phosphatase family protein</fullName>
    </submittedName>
</protein>
<dbReference type="AlphaFoldDB" id="E2ZC26"/>
<name>E2ZC26_9FIRM</name>
<keyword evidence="3" id="KW-1133">Transmembrane helix</keyword>
<dbReference type="STRING" id="706434.HMPREF9429_01196"/>
<feature type="transmembrane region" description="Helical" evidence="3">
    <location>
        <begin position="81"/>
        <end position="101"/>
    </location>
</feature>
<dbReference type="eggNOG" id="COG1408">
    <property type="taxonomic scope" value="Bacteria"/>
</dbReference>
<dbReference type="PANTHER" id="PTHR31302:SF31">
    <property type="entry name" value="PHOSPHODIESTERASE YAEI"/>
    <property type="match status" value="1"/>
</dbReference>
<feature type="transmembrane region" description="Helical" evidence="3">
    <location>
        <begin position="34"/>
        <end position="54"/>
    </location>
</feature>
<dbReference type="EMBL" id="AECS01000037">
    <property type="protein sequence ID" value="EFQ04013.1"/>
    <property type="molecule type" value="Genomic_DNA"/>
</dbReference>
<feature type="transmembrane region" description="Helical" evidence="3">
    <location>
        <begin position="6"/>
        <end position="27"/>
    </location>
</feature>
<evidence type="ECO:0000313" key="6">
    <source>
        <dbReference type="Proteomes" id="UP000003195"/>
    </source>
</evidence>
<sequence length="398" mass="44051">MKGWFLVLFLIITAGGSVLSAAAFFYIAKSQSKFVKILVFALCTLVIAIGVRFYEETYYSFYDMSYIKGLQYAAMAGLDWLITWFALLPLVIVGTAVAFIKRHGKRGGVHKVHSVDTGRRRFLKRAVLVPVGAGLVTTFGLTDGNACVVTERQTLTFKSLPAELDGYIIGHISDMHVGVFLGPDDLGRAIDKVAENNADILVITGDLADEMCLVPECGDVLAGKVSRFRDGIYFCYGNHEYFHDVQYVTTMLKNAGVHILRNEGVVVRPQRFPGQAFFLAATDYSFAKTREAFERQAKEFTKQALRGRPQDMFAVLLAHHPDFFDPAAVAGVSLVLSGHTHGGQLVFAAPVASLKYAYLRGLYRQGDTYCYVNRGTGHWLPLRIGCSREITIHTLHTV</sequence>
<evidence type="ECO:0000313" key="5">
    <source>
        <dbReference type="EMBL" id="EFQ04013.1"/>
    </source>
</evidence>
<evidence type="ECO:0000256" key="2">
    <source>
        <dbReference type="ARBA" id="ARBA00022801"/>
    </source>
</evidence>
<evidence type="ECO:0000256" key="3">
    <source>
        <dbReference type="SAM" id="Phobius"/>
    </source>
</evidence>
<evidence type="ECO:0000256" key="1">
    <source>
        <dbReference type="ARBA" id="ARBA00022723"/>
    </source>
</evidence>
<dbReference type="Proteomes" id="UP000003195">
    <property type="component" value="Unassembled WGS sequence"/>
</dbReference>
<keyword evidence="2" id="KW-0378">Hydrolase</keyword>
<feature type="domain" description="Calcineurin-like phosphoesterase" evidence="4">
    <location>
        <begin position="169"/>
        <end position="342"/>
    </location>
</feature>
<proteinExistence type="predicted"/>
<dbReference type="GO" id="GO:0009245">
    <property type="term" value="P:lipid A biosynthetic process"/>
    <property type="evidence" value="ECO:0007669"/>
    <property type="project" value="TreeGrafter"/>
</dbReference>
<dbReference type="GO" id="GO:0016020">
    <property type="term" value="C:membrane"/>
    <property type="evidence" value="ECO:0007669"/>
    <property type="project" value="GOC"/>
</dbReference>
<evidence type="ECO:0000259" key="4">
    <source>
        <dbReference type="Pfam" id="PF00149"/>
    </source>
</evidence>
<accession>E2ZC26</accession>
<dbReference type="InterPro" id="IPR004843">
    <property type="entry name" value="Calcineurin-like_PHP"/>
</dbReference>
<dbReference type="PANTHER" id="PTHR31302">
    <property type="entry name" value="TRANSMEMBRANE PROTEIN WITH METALLOPHOSPHOESTERASE DOMAIN-RELATED"/>
    <property type="match status" value="1"/>
</dbReference>
<organism evidence="5 6">
    <name type="scientific">Megasphaera micronuciformis F0359</name>
    <dbReference type="NCBI Taxonomy" id="706434"/>
    <lineage>
        <taxon>Bacteria</taxon>
        <taxon>Bacillati</taxon>
        <taxon>Bacillota</taxon>
        <taxon>Negativicutes</taxon>
        <taxon>Veillonellales</taxon>
        <taxon>Veillonellaceae</taxon>
        <taxon>Megasphaera</taxon>
    </lineage>
</organism>
<dbReference type="SUPFAM" id="SSF56300">
    <property type="entry name" value="Metallo-dependent phosphatases"/>
    <property type="match status" value="1"/>
</dbReference>
<comment type="caution">
    <text evidence="5">The sequence shown here is derived from an EMBL/GenBank/DDBJ whole genome shotgun (WGS) entry which is preliminary data.</text>
</comment>
<keyword evidence="3" id="KW-0812">Transmembrane</keyword>
<feature type="transmembrane region" description="Helical" evidence="3">
    <location>
        <begin position="122"/>
        <end position="141"/>
    </location>
</feature>
<dbReference type="GO" id="GO:0046872">
    <property type="term" value="F:metal ion binding"/>
    <property type="evidence" value="ECO:0007669"/>
    <property type="project" value="UniProtKB-KW"/>
</dbReference>
<keyword evidence="1" id="KW-0479">Metal-binding</keyword>
<dbReference type="CDD" id="cd07385">
    <property type="entry name" value="MPP_YkuE_C"/>
    <property type="match status" value="1"/>
</dbReference>
<dbReference type="GO" id="GO:0008758">
    <property type="term" value="F:UDP-2,3-diacylglucosamine hydrolase activity"/>
    <property type="evidence" value="ECO:0007669"/>
    <property type="project" value="TreeGrafter"/>
</dbReference>
<dbReference type="InterPro" id="IPR051158">
    <property type="entry name" value="Metallophosphoesterase_sf"/>
</dbReference>
<dbReference type="Gene3D" id="3.60.21.10">
    <property type="match status" value="1"/>
</dbReference>
<dbReference type="InterPro" id="IPR029052">
    <property type="entry name" value="Metallo-depent_PP-like"/>
</dbReference>
<gene>
    <name evidence="5" type="ORF">HMPREF9429_01196</name>
</gene>
<keyword evidence="3" id="KW-0472">Membrane</keyword>
<dbReference type="OrthoDB" id="9780884at2"/>
<keyword evidence="6" id="KW-1185">Reference proteome</keyword>
<dbReference type="RefSeq" id="WP_006942326.1">
    <property type="nucleotide sequence ID" value="NZ_GL538208.1"/>
</dbReference>